<evidence type="ECO:0000313" key="4">
    <source>
        <dbReference type="Proteomes" id="UP000053558"/>
    </source>
</evidence>
<evidence type="ECO:0000259" key="2">
    <source>
        <dbReference type="Pfam" id="PF20209"/>
    </source>
</evidence>
<evidence type="ECO:0000259" key="1">
    <source>
        <dbReference type="Pfam" id="PF14214"/>
    </source>
</evidence>
<dbReference type="OMA" id="ATCWKYL"/>
<organism evidence="3 4">
    <name type="scientific">Coniophora puteana (strain RWD-64-598)</name>
    <name type="common">Brown rot fungus</name>
    <dbReference type="NCBI Taxonomy" id="741705"/>
    <lineage>
        <taxon>Eukaryota</taxon>
        <taxon>Fungi</taxon>
        <taxon>Dikarya</taxon>
        <taxon>Basidiomycota</taxon>
        <taxon>Agaricomycotina</taxon>
        <taxon>Agaricomycetes</taxon>
        <taxon>Agaricomycetidae</taxon>
        <taxon>Boletales</taxon>
        <taxon>Coniophorineae</taxon>
        <taxon>Coniophoraceae</taxon>
        <taxon>Coniophora</taxon>
    </lineage>
</organism>
<feature type="domain" description="DUF6570" evidence="2">
    <location>
        <begin position="159"/>
        <end position="310"/>
    </location>
</feature>
<dbReference type="InterPro" id="IPR025476">
    <property type="entry name" value="Helitron_helicase-like"/>
</dbReference>
<comment type="caution">
    <text evidence="3">The sequence shown here is derived from an EMBL/GenBank/DDBJ whole genome shotgun (WGS) entry which is preliminary data.</text>
</comment>
<dbReference type="Pfam" id="PF20209">
    <property type="entry name" value="DUF6570"/>
    <property type="match status" value="1"/>
</dbReference>
<dbReference type="EMBL" id="JH711573">
    <property type="protein sequence ID" value="EIW86686.1"/>
    <property type="molecule type" value="Genomic_DNA"/>
</dbReference>
<dbReference type="KEGG" id="cput:CONPUDRAFT_44262"/>
<reference evidence="4" key="1">
    <citation type="journal article" date="2012" name="Science">
        <title>The Paleozoic origin of enzymatic lignin decomposition reconstructed from 31 fungal genomes.</title>
        <authorList>
            <person name="Floudas D."/>
            <person name="Binder M."/>
            <person name="Riley R."/>
            <person name="Barry K."/>
            <person name="Blanchette R.A."/>
            <person name="Henrissat B."/>
            <person name="Martinez A.T."/>
            <person name="Otillar R."/>
            <person name="Spatafora J.W."/>
            <person name="Yadav J.S."/>
            <person name="Aerts A."/>
            <person name="Benoit I."/>
            <person name="Boyd A."/>
            <person name="Carlson A."/>
            <person name="Copeland A."/>
            <person name="Coutinho P.M."/>
            <person name="de Vries R.P."/>
            <person name="Ferreira P."/>
            <person name="Findley K."/>
            <person name="Foster B."/>
            <person name="Gaskell J."/>
            <person name="Glotzer D."/>
            <person name="Gorecki P."/>
            <person name="Heitman J."/>
            <person name="Hesse C."/>
            <person name="Hori C."/>
            <person name="Igarashi K."/>
            <person name="Jurgens J.A."/>
            <person name="Kallen N."/>
            <person name="Kersten P."/>
            <person name="Kohler A."/>
            <person name="Kuees U."/>
            <person name="Kumar T.K.A."/>
            <person name="Kuo A."/>
            <person name="LaButti K."/>
            <person name="Larrondo L.F."/>
            <person name="Lindquist E."/>
            <person name="Ling A."/>
            <person name="Lombard V."/>
            <person name="Lucas S."/>
            <person name="Lundell T."/>
            <person name="Martin R."/>
            <person name="McLaughlin D.J."/>
            <person name="Morgenstern I."/>
            <person name="Morin E."/>
            <person name="Murat C."/>
            <person name="Nagy L.G."/>
            <person name="Nolan M."/>
            <person name="Ohm R.A."/>
            <person name="Patyshakuliyeva A."/>
            <person name="Rokas A."/>
            <person name="Ruiz-Duenas F.J."/>
            <person name="Sabat G."/>
            <person name="Salamov A."/>
            <person name="Samejima M."/>
            <person name="Schmutz J."/>
            <person name="Slot J.C."/>
            <person name="St John F."/>
            <person name="Stenlid J."/>
            <person name="Sun H."/>
            <person name="Sun S."/>
            <person name="Syed K."/>
            <person name="Tsang A."/>
            <person name="Wiebenga A."/>
            <person name="Young D."/>
            <person name="Pisabarro A."/>
            <person name="Eastwood D.C."/>
            <person name="Martin F."/>
            <person name="Cullen D."/>
            <person name="Grigoriev I.V."/>
            <person name="Hibbett D.S."/>
        </authorList>
    </citation>
    <scope>NUCLEOTIDE SEQUENCE [LARGE SCALE GENOMIC DNA]</scope>
    <source>
        <strain evidence="4">RWD-64-598 SS2</strain>
    </source>
</reference>
<dbReference type="Proteomes" id="UP000053558">
    <property type="component" value="Unassembled WGS sequence"/>
</dbReference>
<feature type="domain" description="Helitron helicase-like" evidence="1">
    <location>
        <begin position="463"/>
        <end position="670"/>
    </location>
</feature>
<dbReference type="Pfam" id="PF14214">
    <property type="entry name" value="Helitron_like_N"/>
    <property type="match status" value="1"/>
</dbReference>
<gene>
    <name evidence="3" type="ORF">CONPUDRAFT_44262</name>
</gene>
<accession>A0A5M3N5V6</accession>
<sequence length="1106" mass="125388">MRERQDASDRRREILDAFTRRLSEQESAQYRARNAASHRDRRAADAGAGDDFSFPYLYDDALKESIIREWQLSFDETAMAMAACAVCAYSIPEVDLMTIPTARVPLQLLGNEFIPDELLPIAYDIGAYQRAILEPSGITPDGLRLCHSCSRSLLSHPPHQPKNALANFQYYARDRLPDDVRSSLSAASPVDRILIARAQASKIVHVYSHKQGSNSSRFPEEASQRYVKGNVAILPQDSVALRRLLPLGPDDIEQSICVLFSGSTAPVTRETLLRIRPLLASKSIVRTLLNFLIQNNQFYRESDIQYCEENVSNLFYPEHDHLNCAPLQSMDVCAIAGEDDVVSDDTFTVSHSSGREASTDDSVSSYYRNGDFVLPSVGYTIGDHSVGSRDKMKHLALGHILGGRVFLRSRVGTSFISEDEPSFLSLVFPHLDPWGIGGFNHPARSVSQRISFKQQVINLLRQHNSHFVKDPLFPFICWNVVQKRAVRQNTKFSVSGTSQLSLQRDLLDVAPSLTDLAIKWEKDPRAKPSTPLERKAASLLRRIQFVSTNIPGSSGYKLARRNEIRGLSRTFGSPALFVTINPYDLGSSVLATVSGIPRPLWRVMDSFEQAKHVADHPFHAALAFDMQILSFINTVLRYRQKGPGLFGRCIAFYGMVEAQGRGTLHCHMLIWLQGCPNPQALRDRMSSDPGFQLSVFRWIEHNIKYELPDQTSAADIIVSNNVQPPARERAEPDPRMHAAPDRRTLDNNSFAIDFIWFVTLLVIFCNWHDHTDTCYKYLKPGQRRDNSTCRMRIDGSTRPTTEIDPETGSILLRRLHPWINNYHPVVIFLLQCNMDIKFVGSGEAAKALVFYITEYVTKLDLQMHVGITALDYAVKKYEAKYLHDVVTPNPTRACNLMTKCVNSMMARQEMSQQQVMRYLCGSGDHYASHFFETVQLYEFDSALKRWEATNGIVTDENNVLDDQRATEDGDDVMHFSISQHEGVVVSNHVQDYQFRSQSSDYESLSLYRFASLPAVEDIISENNHEDLLNEPKCVRFSDAEHPQFLTHVMVKRQTASVPVLLSRDIPRRQGPVADEERCCRLVLLLFKPWRQFSDLRGNYESWVDAY</sequence>
<dbReference type="RefSeq" id="XP_007762434.1">
    <property type="nucleotide sequence ID" value="XM_007764244.1"/>
</dbReference>
<evidence type="ECO:0000313" key="3">
    <source>
        <dbReference type="EMBL" id="EIW86686.1"/>
    </source>
</evidence>
<dbReference type="OrthoDB" id="432234at2759"/>
<dbReference type="GeneID" id="19206985"/>
<feature type="non-terminal residue" evidence="3">
    <location>
        <position position="1106"/>
    </location>
</feature>
<dbReference type="AlphaFoldDB" id="A0A5M3N5V6"/>
<dbReference type="InterPro" id="IPR046700">
    <property type="entry name" value="DUF6570"/>
</dbReference>
<keyword evidence="4" id="KW-1185">Reference proteome</keyword>
<proteinExistence type="predicted"/>
<name>A0A5M3N5V6_CONPW</name>
<protein>
    <submittedName>
        <fullName evidence="3">Uncharacterized protein</fullName>
    </submittedName>
</protein>